<dbReference type="KEGG" id="pei:H9L10_01385"/>
<dbReference type="EMBL" id="CP060712">
    <property type="protein sequence ID" value="QNN49778.1"/>
    <property type="molecule type" value="Genomic_DNA"/>
</dbReference>
<reference evidence="1 2" key="1">
    <citation type="submission" date="2020-08" db="EMBL/GenBank/DDBJ databases">
        <title>Genome sequence of Phycicoccus endophyticus JCM 31784T.</title>
        <authorList>
            <person name="Hyun D.-W."/>
            <person name="Bae J.-W."/>
        </authorList>
    </citation>
    <scope>NUCLEOTIDE SEQUENCE [LARGE SCALE GENOMIC DNA]</scope>
    <source>
        <strain evidence="1 2">JCM 31784</strain>
    </source>
</reference>
<evidence type="ECO:0000313" key="2">
    <source>
        <dbReference type="Proteomes" id="UP000515976"/>
    </source>
</evidence>
<dbReference type="Proteomes" id="UP000515976">
    <property type="component" value="Chromosome"/>
</dbReference>
<protein>
    <recommendedName>
        <fullName evidence="3">Phosphotransferase</fullName>
    </recommendedName>
</protein>
<dbReference type="InterPro" id="IPR011009">
    <property type="entry name" value="Kinase-like_dom_sf"/>
</dbReference>
<organism evidence="1 2">
    <name type="scientific">Phycicoccus endophyticus</name>
    <dbReference type="NCBI Taxonomy" id="1690220"/>
    <lineage>
        <taxon>Bacteria</taxon>
        <taxon>Bacillati</taxon>
        <taxon>Actinomycetota</taxon>
        <taxon>Actinomycetes</taxon>
        <taxon>Micrococcales</taxon>
        <taxon>Intrasporangiaceae</taxon>
        <taxon>Phycicoccus</taxon>
    </lineage>
</organism>
<sequence length="340" mass="36685">MTALATGSNRRSRQRLKAMSTVVRTLGTWVLPWRLVVTPSPEPGSAPLVDWLEEQLGSRPLVGVKKTAPRANNKPVLVLLDADGGVLGYAKVGINPLTQRLVKAETKALGRIAARSIPGLRTPELLASGEWNGSHVLVQGALRPTGDQSWAPEELIPRFAAFAGSAGLATTPLRSSPYLERLRRRLRKHRAYVPGALGAELERVVTAAGDVPLTLGSWHGDWTPWNMGRDGDDLLLWDLERVKSGVPAGFDAVHYTLQSEIVRKGTPPLAAARSLLEQDVTLAASSLQASRRLLARLYLIEIGTRYCVDRQAEAGGALSDLGSWLLPALAGPLREEALHG</sequence>
<name>A0A7G9R2F3_9MICO</name>
<proteinExistence type="predicted"/>
<evidence type="ECO:0000313" key="1">
    <source>
        <dbReference type="EMBL" id="QNN49778.1"/>
    </source>
</evidence>
<accession>A0A7G9R2F3</accession>
<dbReference type="RefSeq" id="WP_166104945.1">
    <property type="nucleotide sequence ID" value="NZ_BMMY01000004.1"/>
</dbReference>
<dbReference type="SUPFAM" id="SSF56112">
    <property type="entry name" value="Protein kinase-like (PK-like)"/>
    <property type="match status" value="1"/>
</dbReference>
<dbReference type="AlphaFoldDB" id="A0A7G9R2F3"/>
<gene>
    <name evidence="1" type="ORF">H9L10_01385</name>
</gene>
<keyword evidence="2" id="KW-1185">Reference proteome</keyword>
<evidence type="ECO:0008006" key="3">
    <source>
        <dbReference type="Google" id="ProtNLM"/>
    </source>
</evidence>